<comment type="subcellular location">
    <subcellularLocation>
        <location evidence="1 10">Cytoplasm</location>
    </subcellularLocation>
</comment>
<dbReference type="PRINTS" id="PR01046">
    <property type="entry name" value="TRNASYNTHPRO"/>
</dbReference>
<dbReference type="GO" id="GO:0005524">
    <property type="term" value="F:ATP binding"/>
    <property type="evidence" value="ECO:0007669"/>
    <property type="project" value="UniProtKB-UniRule"/>
</dbReference>
<dbReference type="InterPro" id="IPR002314">
    <property type="entry name" value="aa-tRNA-synt_IIb"/>
</dbReference>
<dbReference type="CDD" id="cd00779">
    <property type="entry name" value="ProRS_core_prok"/>
    <property type="match status" value="1"/>
</dbReference>
<dbReference type="NCBIfam" id="TIGR00409">
    <property type="entry name" value="proS_fam_II"/>
    <property type="match status" value="1"/>
</dbReference>
<evidence type="ECO:0000256" key="3">
    <source>
        <dbReference type="ARBA" id="ARBA00022490"/>
    </source>
</evidence>
<evidence type="ECO:0000256" key="9">
    <source>
        <dbReference type="ARBA" id="ARBA00047671"/>
    </source>
</evidence>
<accession>E8R3E9</accession>
<dbReference type="OrthoDB" id="9809052at2"/>
<keyword evidence="3 10" id="KW-0963">Cytoplasm</keyword>
<sequence length="595" mass="64230">MRWSKALIPTLKEAPAGAVAPSHQLLLKAGMIRQLGSGAYTYLPLGWRVLNKIVAIVRKGMDDAGAQEMLMPALQPVELWKETGRYQTFGDLLMQLKVGGDQTMALGPTHEEVVTDLARDLIKSYRQLPMTLYQIQTKFRDEPRPRFGVLRTREFLMKDAYSFDANLDQLNQSYDAMYEAYQRIFDECGIPYVVVEAESGPIGGDSSHEFMVPASIGEDVILQCPASGYAANVERAAVGALKLPTQTERVARAAVAPPFEKVATPGKRTIQEVSDFLGVTPDQTAKLMVFLADGAPVGVLIRGDHEANEAKIRRTFAAETVTPADAATIQSATGAPMGFLGPVDLKIPLAVDQSVAAMEKVVVGGNAVDLHLTGVVPGRDFPLDRVADLRNAVAGDPCPLSGQPMIETRGIEVGHVFKLGTKYSKAMGATFLDETGTAQDIIMGCYGIGINRILAAAVEALHDAHGIVWPLAIAPYEVILIPLKVSNPDLMAVVETLERELAAAGIDVLTDDRDHQPGFKFKDADLIGIPLRVVIGERGLKEGKLELKWRHEKEADSIPVEGAGAAIAARIAQAKHARARVLSERRAARAAARNA</sequence>
<evidence type="ECO:0000256" key="5">
    <source>
        <dbReference type="ARBA" id="ARBA00022741"/>
    </source>
</evidence>
<dbReference type="KEGG" id="ipa:Isop_3094"/>
<keyword evidence="6 10" id="KW-0067">ATP-binding</keyword>
<evidence type="ECO:0000313" key="12">
    <source>
        <dbReference type="EMBL" id="ADV63659.1"/>
    </source>
</evidence>
<evidence type="ECO:0000256" key="4">
    <source>
        <dbReference type="ARBA" id="ARBA00022598"/>
    </source>
</evidence>
<dbReference type="InterPro" id="IPR044140">
    <property type="entry name" value="ProRS_anticodon_short"/>
</dbReference>
<dbReference type="InterPro" id="IPR033730">
    <property type="entry name" value="ProRS_core_prok"/>
</dbReference>
<dbReference type="Pfam" id="PF03129">
    <property type="entry name" value="HGTP_anticodon"/>
    <property type="match status" value="1"/>
</dbReference>
<keyword evidence="4 10" id="KW-0436">Ligase</keyword>
<comment type="domain">
    <text evidence="10">Consists of three domains: the N-terminal catalytic domain, the editing domain and the C-terminal anticodon-binding domain.</text>
</comment>
<dbReference type="NCBIfam" id="NF006625">
    <property type="entry name" value="PRK09194.1"/>
    <property type="match status" value="1"/>
</dbReference>
<dbReference type="InterPro" id="IPR002316">
    <property type="entry name" value="Pro-tRNA-ligase_IIa"/>
</dbReference>
<dbReference type="eggNOG" id="COG0442">
    <property type="taxonomic scope" value="Bacteria"/>
</dbReference>
<keyword evidence="7 10" id="KW-0648">Protein biosynthesis</keyword>
<dbReference type="InterPro" id="IPR023717">
    <property type="entry name" value="Pro-tRNA-Synthase_IIa_type1"/>
</dbReference>
<dbReference type="GO" id="GO:0006433">
    <property type="term" value="P:prolyl-tRNA aminoacylation"/>
    <property type="evidence" value="ECO:0007669"/>
    <property type="project" value="UniProtKB-UniRule"/>
</dbReference>
<keyword evidence="13" id="KW-1185">Reference proteome</keyword>
<dbReference type="HOGENOM" id="CLU_016739_0_0_0"/>
<dbReference type="InterPro" id="IPR045864">
    <property type="entry name" value="aa-tRNA-synth_II/BPL/LPL"/>
</dbReference>
<keyword evidence="8 10" id="KW-0030">Aminoacyl-tRNA synthetase</keyword>
<dbReference type="Gene3D" id="3.90.960.10">
    <property type="entry name" value="YbaK/aminoacyl-tRNA synthetase-associated domain"/>
    <property type="match status" value="1"/>
</dbReference>
<dbReference type="GO" id="GO:0004827">
    <property type="term" value="F:proline-tRNA ligase activity"/>
    <property type="evidence" value="ECO:0007669"/>
    <property type="project" value="UniProtKB-UniRule"/>
</dbReference>
<proteinExistence type="inferred from homology"/>
<dbReference type="InterPro" id="IPR036621">
    <property type="entry name" value="Anticodon-bd_dom_sf"/>
</dbReference>
<dbReference type="Pfam" id="PF04073">
    <property type="entry name" value="tRNA_edit"/>
    <property type="match status" value="1"/>
</dbReference>
<dbReference type="InterPro" id="IPR036754">
    <property type="entry name" value="YbaK/aa-tRNA-synt-asso_dom_sf"/>
</dbReference>
<dbReference type="InterPro" id="IPR006195">
    <property type="entry name" value="aa-tRNA-synth_II"/>
</dbReference>
<feature type="domain" description="Aminoacyl-transfer RNA synthetases class-II family profile" evidence="11">
    <location>
        <begin position="33"/>
        <end position="470"/>
    </location>
</feature>
<dbReference type="PROSITE" id="PS50862">
    <property type="entry name" value="AA_TRNA_LIGASE_II"/>
    <property type="match status" value="1"/>
</dbReference>
<dbReference type="InterPro" id="IPR007214">
    <property type="entry name" value="YbaK/aa-tRNA-synth-assoc-dom"/>
</dbReference>
<dbReference type="EMBL" id="CP002353">
    <property type="protein sequence ID" value="ADV63659.1"/>
    <property type="molecule type" value="Genomic_DNA"/>
</dbReference>
<gene>
    <name evidence="10" type="primary">proS</name>
    <name evidence="12" type="ordered locus">Isop_3094</name>
</gene>
<dbReference type="HAMAP" id="MF_01569">
    <property type="entry name" value="Pro_tRNA_synth_type1"/>
    <property type="match status" value="1"/>
</dbReference>
<dbReference type="InterPro" id="IPR004154">
    <property type="entry name" value="Anticodon-bd"/>
</dbReference>
<dbReference type="FunCoup" id="E8R3E9">
    <property type="interactions" value="493"/>
</dbReference>
<comment type="function">
    <text evidence="10">Catalyzes the attachment of proline to tRNA(Pro) in a two-step reaction: proline is first activated by ATP to form Pro-AMP and then transferred to the acceptor end of tRNA(Pro). As ProRS can inadvertently accommodate and process non-cognate amino acids such as alanine and cysteine, to avoid such errors it has two additional distinct editing activities against alanine. One activity is designated as 'pretransfer' editing and involves the tRNA(Pro)-independent hydrolysis of activated Ala-AMP. The other activity is designated 'posttransfer' editing and involves deacylation of mischarged Ala-tRNA(Pro). The misacylated Cys-tRNA(Pro) is not edited by ProRS.</text>
</comment>
<dbReference type="Gene3D" id="3.30.930.10">
    <property type="entry name" value="Bira Bifunctional Protein, Domain 2"/>
    <property type="match status" value="2"/>
</dbReference>
<evidence type="ECO:0000256" key="8">
    <source>
        <dbReference type="ARBA" id="ARBA00023146"/>
    </source>
</evidence>
<dbReference type="EC" id="6.1.1.15" evidence="10"/>
<dbReference type="CDD" id="cd00861">
    <property type="entry name" value="ProRS_anticodon_short"/>
    <property type="match status" value="1"/>
</dbReference>
<dbReference type="SUPFAM" id="SSF52954">
    <property type="entry name" value="Class II aaRS ABD-related"/>
    <property type="match status" value="1"/>
</dbReference>
<evidence type="ECO:0000256" key="7">
    <source>
        <dbReference type="ARBA" id="ARBA00022917"/>
    </source>
</evidence>
<dbReference type="InterPro" id="IPR004500">
    <property type="entry name" value="Pro-tRNA-synth_IIa_bac-type"/>
</dbReference>
<dbReference type="InParanoid" id="E8R3E9"/>
<reference key="1">
    <citation type="submission" date="2010-11" db="EMBL/GenBank/DDBJ databases">
        <title>The complete sequence of chromosome of Isophaera pallida ATCC 43644.</title>
        <authorList>
            <consortium name="US DOE Joint Genome Institute (JGI-PGF)"/>
            <person name="Lucas S."/>
            <person name="Copeland A."/>
            <person name="Lapidus A."/>
            <person name="Bruce D."/>
            <person name="Goodwin L."/>
            <person name="Pitluck S."/>
            <person name="Kyrpides N."/>
            <person name="Mavromatis K."/>
            <person name="Pagani I."/>
            <person name="Ivanova N."/>
            <person name="Saunders E."/>
            <person name="Brettin T."/>
            <person name="Detter J.C."/>
            <person name="Han C."/>
            <person name="Tapia R."/>
            <person name="Land M."/>
            <person name="Hauser L."/>
            <person name="Markowitz V."/>
            <person name="Cheng J.-F."/>
            <person name="Hugenholtz P."/>
            <person name="Woyke T."/>
            <person name="Wu D."/>
            <person name="Eisen J.A."/>
        </authorList>
    </citation>
    <scope>NUCLEOTIDE SEQUENCE</scope>
    <source>
        <strain>ATCC 43644</strain>
    </source>
</reference>
<name>E8R3E9_ISOPI</name>
<comment type="catalytic activity">
    <reaction evidence="9 10">
        <text>tRNA(Pro) + L-proline + ATP = L-prolyl-tRNA(Pro) + AMP + diphosphate</text>
        <dbReference type="Rhea" id="RHEA:14305"/>
        <dbReference type="Rhea" id="RHEA-COMP:9700"/>
        <dbReference type="Rhea" id="RHEA-COMP:9702"/>
        <dbReference type="ChEBI" id="CHEBI:30616"/>
        <dbReference type="ChEBI" id="CHEBI:33019"/>
        <dbReference type="ChEBI" id="CHEBI:60039"/>
        <dbReference type="ChEBI" id="CHEBI:78442"/>
        <dbReference type="ChEBI" id="CHEBI:78532"/>
        <dbReference type="ChEBI" id="CHEBI:456215"/>
        <dbReference type="EC" id="6.1.1.15"/>
    </reaction>
</comment>
<protein>
    <recommendedName>
        <fullName evidence="10">Proline--tRNA ligase</fullName>
        <ecNumber evidence="10">6.1.1.15</ecNumber>
    </recommendedName>
    <alternativeName>
        <fullName evidence="10">Prolyl-tRNA synthetase</fullName>
        <shortName evidence="10">ProRS</shortName>
    </alternativeName>
</protein>
<evidence type="ECO:0000256" key="10">
    <source>
        <dbReference type="HAMAP-Rule" id="MF_01569"/>
    </source>
</evidence>
<dbReference type="GO" id="GO:0002161">
    <property type="term" value="F:aminoacyl-tRNA deacylase activity"/>
    <property type="evidence" value="ECO:0007669"/>
    <property type="project" value="InterPro"/>
</dbReference>
<dbReference type="AlphaFoldDB" id="E8R3E9"/>
<comment type="similarity">
    <text evidence="10">Belongs to the class-II aminoacyl-tRNA synthetase family. ProS type 1 subfamily.</text>
</comment>
<dbReference type="SUPFAM" id="SSF55681">
    <property type="entry name" value="Class II aaRS and biotin synthetases"/>
    <property type="match status" value="1"/>
</dbReference>
<dbReference type="Proteomes" id="UP000008631">
    <property type="component" value="Chromosome"/>
</dbReference>
<dbReference type="CDD" id="cd04334">
    <property type="entry name" value="ProRS-INS"/>
    <property type="match status" value="1"/>
</dbReference>
<reference evidence="12 13" key="2">
    <citation type="journal article" date="2011" name="Stand. Genomic Sci.">
        <title>Complete genome sequence of Isosphaera pallida type strain (IS1B).</title>
        <authorList>
            <consortium name="US DOE Joint Genome Institute (JGI-PGF)"/>
            <person name="Goker M."/>
            <person name="Cleland D."/>
            <person name="Saunders E."/>
            <person name="Lapidus A."/>
            <person name="Nolan M."/>
            <person name="Lucas S."/>
            <person name="Hammon N."/>
            <person name="Deshpande S."/>
            <person name="Cheng J.F."/>
            <person name="Tapia R."/>
            <person name="Han C."/>
            <person name="Goodwin L."/>
            <person name="Pitluck S."/>
            <person name="Liolios K."/>
            <person name="Pagani I."/>
            <person name="Ivanova N."/>
            <person name="Mavromatis K."/>
            <person name="Pati A."/>
            <person name="Chen A."/>
            <person name="Palaniappan K."/>
            <person name="Land M."/>
            <person name="Hauser L."/>
            <person name="Chang Y.J."/>
            <person name="Jeffries C.D."/>
            <person name="Detter J.C."/>
            <person name="Beck B."/>
            <person name="Woyke T."/>
            <person name="Bristow J."/>
            <person name="Eisen J.A."/>
            <person name="Markowitz V."/>
            <person name="Hugenholtz P."/>
            <person name="Kyrpides N.C."/>
            <person name="Klenk H.P."/>
        </authorList>
    </citation>
    <scope>NUCLEOTIDE SEQUENCE [LARGE SCALE GENOMIC DNA]</scope>
    <source>
        <strain evidence="13">ATCC 43644 / DSM 9630 / IS1B</strain>
    </source>
</reference>
<evidence type="ECO:0000313" key="13">
    <source>
        <dbReference type="Proteomes" id="UP000008631"/>
    </source>
</evidence>
<dbReference type="STRING" id="575540.Isop_3094"/>
<dbReference type="GO" id="GO:0005829">
    <property type="term" value="C:cytosol"/>
    <property type="evidence" value="ECO:0007669"/>
    <property type="project" value="TreeGrafter"/>
</dbReference>
<evidence type="ECO:0000256" key="2">
    <source>
        <dbReference type="ARBA" id="ARBA00011738"/>
    </source>
</evidence>
<organism evidence="12 13">
    <name type="scientific">Isosphaera pallida (strain ATCC 43644 / DSM 9630 / IS1B)</name>
    <dbReference type="NCBI Taxonomy" id="575540"/>
    <lineage>
        <taxon>Bacteria</taxon>
        <taxon>Pseudomonadati</taxon>
        <taxon>Planctomycetota</taxon>
        <taxon>Planctomycetia</taxon>
        <taxon>Isosphaerales</taxon>
        <taxon>Isosphaeraceae</taxon>
        <taxon>Isosphaera</taxon>
    </lineage>
</organism>
<dbReference type="PANTHER" id="PTHR42753:SF2">
    <property type="entry name" value="PROLINE--TRNA LIGASE"/>
    <property type="match status" value="1"/>
</dbReference>
<dbReference type="SUPFAM" id="SSF55826">
    <property type="entry name" value="YbaK/ProRS associated domain"/>
    <property type="match status" value="1"/>
</dbReference>
<evidence type="ECO:0000259" key="11">
    <source>
        <dbReference type="PROSITE" id="PS50862"/>
    </source>
</evidence>
<dbReference type="RefSeq" id="WP_013565947.1">
    <property type="nucleotide sequence ID" value="NC_014962.1"/>
</dbReference>
<evidence type="ECO:0000256" key="1">
    <source>
        <dbReference type="ARBA" id="ARBA00004496"/>
    </source>
</evidence>
<dbReference type="InterPro" id="IPR050062">
    <property type="entry name" value="Pro-tRNA_synthetase"/>
</dbReference>
<dbReference type="Gene3D" id="3.40.50.800">
    <property type="entry name" value="Anticodon-binding domain"/>
    <property type="match status" value="1"/>
</dbReference>
<evidence type="ECO:0000256" key="6">
    <source>
        <dbReference type="ARBA" id="ARBA00022840"/>
    </source>
</evidence>
<dbReference type="PANTHER" id="PTHR42753">
    <property type="entry name" value="MITOCHONDRIAL RIBOSOME PROTEIN L39/PROLYL-TRNA LIGASE FAMILY MEMBER"/>
    <property type="match status" value="1"/>
</dbReference>
<keyword evidence="5 10" id="KW-0547">Nucleotide-binding</keyword>
<comment type="subunit">
    <text evidence="2 10">Homodimer.</text>
</comment>
<dbReference type="Pfam" id="PF00587">
    <property type="entry name" value="tRNA-synt_2b"/>
    <property type="match status" value="1"/>
</dbReference>